<evidence type="ECO:0000313" key="1">
    <source>
        <dbReference type="EMBL" id="CCH85924.1"/>
    </source>
</evidence>
<evidence type="ECO:0000313" key="2">
    <source>
        <dbReference type="Proteomes" id="UP000006461"/>
    </source>
</evidence>
<sequence>MDTNSYEAPTITTIGSLHEMTLDTGKTLGSNDGFFLVGIPGVADGTAIGNAPTVS</sequence>
<dbReference type="Proteomes" id="UP000006461">
    <property type="component" value="Chromosome"/>
</dbReference>
<dbReference type="EMBL" id="FO203431">
    <property type="protein sequence ID" value="CCH85924.1"/>
    <property type="molecule type" value="Genomic_DNA"/>
</dbReference>
<reference evidence="1 2" key="1">
    <citation type="journal article" date="2012" name="J. Bacteriol.">
        <title>Genome Sequence of Radiation-Resistant Modestobacter marinus Strain BC501, a Representative Actinobacterium That Thrives on Calcareous Stone Surfaces.</title>
        <authorList>
            <person name="Normand P."/>
            <person name="Gury J."/>
            <person name="Pujic P."/>
            <person name="Chouaia B."/>
            <person name="Crotti E."/>
            <person name="Brusetti L."/>
            <person name="Daffonchio D."/>
            <person name="Vacherie B."/>
            <person name="Barbe V."/>
            <person name="Medigue C."/>
            <person name="Calteau A."/>
            <person name="Ghodhbane-Gtari F."/>
            <person name="Essoussi I."/>
            <person name="Nouioui I."/>
            <person name="Abbassi-Ghozzi I."/>
            <person name="Gtari M."/>
        </authorList>
    </citation>
    <scope>NUCLEOTIDE SEQUENCE [LARGE SCALE GENOMIC DNA]</scope>
    <source>
        <strain evidence="2">BC 501</strain>
    </source>
</reference>
<dbReference type="AlphaFoldDB" id="I4ERB1"/>
<dbReference type="KEGG" id="mmar:MODMU_0466"/>
<keyword evidence="2" id="KW-1185">Reference proteome</keyword>
<accession>I4ERB1</accession>
<gene>
    <name evidence="1" type="ordered locus">MODMU_0466</name>
</gene>
<proteinExistence type="predicted"/>
<name>I4ERB1_MODI5</name>
<dbReference type="HOGENOM" id="CLU_3027328_0_0_11"/>
<organism evidence="1 2">
    <name type="scientific">Modestobacter italicus (strain DSM 44449 / CECT 9708 / BC 501)</name>
    <dbReference type="NCBI Taxonomy" id="2732864"/>
    <lineage>
        <taxon>Bacteria</taxon>
        <taxon>Bacillati</taxon>
        <taxon>Actinomycetota</taxon>
        <taxon>Actinomycetes</taxon>
        <taxon>Geodermatophilales</taxon>
        <taxon>Geodermatophilaceae</taxon>
        <taxon>Modestobacter</taxon>
    </lineage>
</organism>
<protein>
    <submittedName>
        <fullName evidence="1">Uncharacterized protein</fullName>
    </submittedName>
</protein>